<feature type="domain" description="Helix-turn-helix" evidence="1">
    <location>
        <begin position="27"/>
        <end position="72"/>
    </location>
</feature>
<evidence type="ECO:0000313" key="3">
    <source>
        <dbReference type="Proteomes" id="UP001501285"/>
    </source>
</evidence>
<protein>
    <recommendedName>
        <fullName evidence="1">Helix-turn-helix domain-containing protein</fullName>
    </recommendedName>
</protein>
<keyword evidence="3" id="KW-1185">Reference proteome</keyword>
<dbReference type="SUPFAM" id="SSF46955">
    <property type="entry name" value="Putative DNA-binding domain"/>
    <property type="match status" value="1"/>
</dbReference>
<name>A0ABN2UB19_9MICO</name>
<dbReference type="NCBIfam" id="TIGR01764">
    <property type="entry name" value="excise"/>
    <property type="match status" value="1"/>
</dbReference>
<gene>
    <name evidence="2" type="ORF">GCM10009740_17820</name>
</gene>
<comment type="caution">
    <text evidence="2">The sequence shown here is derived from an EMBL/GenBank/DDBJ whole genome shotgun (WGS) entry which is preliminary data.</text>
</comment>
<dbReference type="InterPro" id="IPR010093">
    <property type="entry name" value="SinI_DNA-bd"/>
</dbReference>
<accession>A0ABN2UB19</accession>
<dbReference type="Proteomes" id="UP001501285">
    <property type="component" value="Unassembled WGS sequence"/>
</dbReference>
<dbReference type="EMBL" id="BAAANB010000014">
    <property type="protein sequence ID" value="GAA2028628.1"/>
    <property type="molecule type" value="Genomic_DNA"/>
</dbReference>
<dbReference type="InterPro" id="IPR041657">
    <property type="entry name" value="HTH_17"/>
</dbReference>
<sequence>MIAQTSCHGFGDWEVTMNQKNRREFESLAEAAERTGLSTKTIRRRIASGVLAAYRSGPRVLRVDPGDVDQMMVRLPTMSAGPESVRAPHASR</sequence>
<evidence type="ECO:0000313" key="2">
    <source>
        <dbReference type="EMBL" id="GAA2028628.1"/>
    </source>
</evidence>
<dbReference type="Pfam" id="PF12728">
    <property type="entry name" value="HTH_17"/>
    <property type="match status" value="1"/>
</dbReference>
<dbReference type="InterPro" id="IPR009061">
    <property type="entry name" value="DNA-bd_dom_put_sf"/>
</dbReference>
<dbReference type="RefSeq" id="WP_343990262.1">
    <property type="nucleotide sequence ID" value="NZ_BAAANB010000014.1"/>
</dbReference>
<organism evidence="2 3">
    <name type="scientific">Terrabacter terrae</name>
    <dbReference type="NCBI Taxonomy" id="318434"/>
    <lineage>
        <taxon>Bacteria</taxon>
        <taxon>Bacillati</taxon>
        <taxon>Actinomycetota</taxon>
        <taxon>Actinomycetes</taxon>
        <taxon>Micrococcales</taxon>
        <taxon>Intrasporangiaceae</taxon>
        <taxon>Terrabacter</taxon>
    </lineage>
</organism>
<reference evidence="2 3" key="1">
    <citation type="journal article" date="2019" name="Int. J. Syst. Evol. Microbiol.">
        <title>The Global Catalogue of Microorganisms (GCM) 10K type strain sequencing project: providing services to taxonomists for standard genome sequencing and annotation.</title>
        <authorList>
            <consortium name="The Broad Institute Genomics Platform"/>
            <consortium name="The Broad Institute Genome Sequencing Center for Infectious Disease"/>
            <person name="Wu L."/>
            <person name="Ma J."/>
        </authorList>
    </citation>
    <scope>NUCLEOTIDE SEQUENCE [LARGE SCALE GENOMIC DNA]</scope>
    <source>
        <strain evidence="2 3">JCM 14283</strain>
    </source>
</reference>
<evidence type="ECO:0000259" key="1">
    <source>
        <dbReference type="Pfam" id="PF12728"/>
    </source>
</evidence>
<proteinExistence type="predicted"/>